<sequence length="167" mass="19026">IRHGAARIDLVVVNHQLHGYEIKSDLDSLRRLPDQIKAYSSVMDRVTLVVGYRHAYDVLRMVPEWWGVRLAEMKKGSGTVVLSDARPARNNPKVDMNAVATLLWRNEALAVLEEIGAASGVRSKRRSEIYRRLVNSSDPDFLRFKIRQQLKSRQGWRAVAQQMSCGD</sequence>
<dbReference type="AlphaFoldDB" id="X1PFI9"/>
<evidence type="ECO:0000313" key="1">
    <source>
        <dbReference type="EMBL" id="GAI41256.1"/>
    </source>
</evidence>
<organism evidence="1">
    <name type="scientific">marine sediment metagenome</name>
    <dbReference type="NCBI Taxonomy" id="412755"/>
    <lineage>
        <taxon>unclassified sequences</taxon>
        <taxon>metagenomes</taxon>
        <taxon>ecological metagenomes</taxon>
    </lineage>
</organism>
<dbReference type="EMBL" id="BARV01025150">
    <property type="protein sequence ID" value="GAI41256.1"/>
    <property type="molecule type" value="Genomic_DNA"/>
</dbReference>
<dbReference type="NCBIfam" id="NF033832">
    <property type="entry name" value="sce7726_fam"/>
    <property type="match status" value="1"/>
</dbReference>
<evidence type="ECO:0008006" key="2">
    <source>
        <dbReference type="Google" id="ProtNLM"/>
    </source>
</evidence>
<protein>
    <recommendedName>
        <fullName evidence="2">Sce7726 family protein</fullName>
    </recommendedName>
</protein>
<feature type="non-terminal residue" evidence="1">
    <location>
        <position position="1"/>
    </location>
</feature>
<accession>X1PFI9</accession>
<comment type="caution">
    <text evidence="1">The sequence shown here is derived from an EMBL/GenBank/DDBJ whole genome shotgun (WGS) entry which is preliminary data.</text>
</comment>
<name>X1PFI9_9ZZZZ</name>
<gene>
    <name evidence="1" type="ORF">S06H3_40915</name>
</gene>
<proteinExistence type="predicted"/>
<dbReference type="InterPro" id="IPR047729">
    <property type="entry name" value="Sce7726-like"/>
</dbReference>
<reference evidence="1" key="1">
    <citation type="journal article" date="2014" name="Front. Microbiol.">
        <title>High frequency of phylogenetically diverse reductive dehalogenase-homologous genes in deep subseafloor sedimentary metagenomes.</title>
        <authorList>
            <person name="Kawai M."/>
            <person name="Futagami T."/>
            <person name="Toyoda A."/>
            <person name="Takaki Y."/>
            <person name="Nishi S."/>
            <person name="Hori S."/>
            <person name="Arai W."/>
            <person name="Tsubouchi T."/>
            <person name="Morono Y."/>
            <person name="Uchiyama I."/>
            <person name="Ito T."/>
            <person name="Fujiyama A."/>
            <person name="Inagaki F."/>
            <person name="Takami H."/>
        </authorList>
    </citation>
    <scope>NUCLEOTIDE SEQUENCE</scope>
    <source>
        <strain evidence="1">Expedition CK06-06</strain>
    </source>
</reference>